<sequence length="287" mass="32291">MVDEQQEESPFVRSMSTRVDRRTTAYAAAVDQFLARPLAERRRIGEQRLLDSFTGHVESVLAQYDPPGVRRRSDSLVFGRIYASGHSDTPLVTDGDQPTVSPHLLAALLAAEIEFRGPLRLSRTQNRQLAEVYERIGDTMMRVLPGHAALAFRRAASLYRQDEDVDADDRCSLNLSRARRRAQPVRWRRIGSLFPDLLCGYGYRPFRMLGWIALQVLLCFAVVRQLSDAPTIEIVYDCLVNYLNPLGPGDTAGLAGAQKLVFGVEAYAGAVTMSVFFALLVRRWFRL</sequence>
<name>A0A6G9Y6J2_9NOCA</name>
<reference evidence="2 3" key="1">
    <citation type="journal article" date="2019" name="ACS Chem. Biol.">
        <title>Identification and Mobilization of a Cryptic Antibiotic Biosynthesis Gene Locus from a Human-Pathogenic Nocardia Isolate.</title>
        <authorList>
            <person name="Herisse M."/>
            <person name="Ishida K."/>
            <person name="Porter J.L."/>
            <person name="Howden B."/>
            <person name="Hertweck C."/>
            <person name="Stinear T.P."/>
            <person name="Pidot S.J."/>
        </authorList>
    </citation>
    <scope>NUCLEOTIDE SEQUENCE [LARGE SCALE GENOMIC DNA]</scope>
    <source>
        <strain evidence="2 3">AUSMDU00012717</strain>
    </source>
</reference>
<dbReference type="KEGG" id="nah:F5544_04030"/>
<accession>A0A6G9Y6J2</accession>
<proteinExistence type="predicted"/>
<keyword evidence="1" id="KW-1133">Transmembrane helix</keyword>
<keyword evidence="1" id="KW-0812">Transmembrane</keyword>
<keyword evidence="1" id="KW-0472">Membrane</keyword>
<dbReference type="RefSeq" id="WP_167471919.1">
    <property type="nucleotide sequence ID" value="NZ_CP046172.1"/>
</dbReference>
<evidence type="ECO:0000313" key="2">
    <source>
        <dbReference type="EMBL" id="QIS08720.1"/>
    </source>
</evidence>
<gene>
    <name evidence="2" type="ORF">F5544_04030</name>
</gene>
<dbReference type="EMBL" id="CP046172">
    <property type="protein sequence ID" value="QIS08720.1"/>
    <property type="molecule type" value="Genomic_DNA"/>
</dbReference>
<dbReference type="Proteomes" id="UP000503540">
    <property type="component" value="Chromosome"/>
</dbReference>
<evidence type="ECO:0000256" key="1">
    <source>
        <dbReference type="SAM" id="Phobius"/>
    </source>
</evidence>
<dbReference type="AlphaFoldDB" id="A0A6G9Y6J2"/>
<organism evidence="2 3">
    <name type="scientific">Nocardia arthritidis</name>
    <dbReference type="NCBI Taxonomy" id="228602"/>
    <lineage>
        <taxon>Bacteria</taxon>
        <taxon>Bacillati</taxon>
        <taxon>Actinomycetota</taxon>
        <taxon>Actinomycetes</taxon>
        <taxon>Mycobacteriales</taxon>
        <taxon>Nocardiaceae</taxon>
        <taxon>Nocardia</taxon>
    </lineage>
</organism>
<keyword evidence="3" id="KW-1185">Reference proteome</keyword>
<protein>
    <submittedName>
        <fullName evidence="2">Uncharacterized protein</fullName>
    </submittedName>
</protein>
<feature type="transmembrane region" description="Helical" evidence="1">
    <location>
        <begin position="260"/>
        <end position="281"/>
    </location>
</feature>
<evidence type="ECO:0000313" key="3">
    <source>
        <dbReference type="Proteomes" id="UP000503540"/>
    </source>
</evidence>